<keyword evidence="3" id="KW-1185">Reference proteome</keyword>
<keyword evidence="1" id="KW-0472">Membrane</keyword>
<proteinExistence type="predicted"/>
<feature type="transmembrane region" description="Helical" evidence="1">
    <location>
        <begin position="166"/>
        <end position="187"/>
    </location>
</feature>
<feature type="transmembrane region" description="Helical" evidence="1">
    <location>
        <begin position="194"/>
        <end position="213"/>
    </location>
</feature>
<gene>
    <name evidence="2" type="ORF">ACFOZ1_02525</name>
</gene>
<evidence type="ECO:0000313" key="2">
    <source>
        <dbReference type="EMBL" id="MFC4386676.1"/>
    </source>
</evidence>
<organism evidence="2 3">
    <name type="scientific">Gracilibacillus marinus</name>
    <dbReference type="NCBI Taxonomy" id="630535"/>
    <lineage>
        <taxon>Bacteria</taxon>
        <taxon>Bacillati</taxon>
        <taxon>Bacillota</taxon>
        <taxon>Bacilli</taxon>
        <taxon>Bacillales</taxon>
        <taxon>Bacillaceae</taxon>
        <taxon>Gracilibacillus</taxon>
    </lineage>
</organism>
<feature type="transmembrane region" description="Helical" evidence="1">
    <location>
        <begin position="95"/>
        <end position="113"/>
    </location>
</feature>
<dbReference type="Proteomes" id="UP001595880">
    <property type="component" value="Unassembled WGS sequence"/>
</dbReference>
<name>A0ABV8VQE9_9BACI</name>
<evidence type="ECO:0000256" key="1">
    <source>
        <dbReference type="SAM" id="Phobius"/>
    </source>
</evidence>
<protein>
    <submittedName>
        <fullName evidence="2">TMF family protein</fullName>
    </submittedName>
</protein>
<dbReference type="EMBL" id="JBHSDV010000001">
    <property type="protein sequence ID" value="MFC4386676.1"/>
    <property type="molecule type" value="Genomic_DNA"/>
</dbReference>
<sequence length="258" mass="30238">MRKKTNDIEQLEKELEKSFQAFDVELPSELEMMQTIKVLRQYVPKEEKKIDKIRKILSHSTREISYFSKLFWVCNMAMSIAIAIITFLYQVDPYLMMLIVAPIPMLFGVVEIAKRTNKGMLELELSFTYSLHEILLARMVIVGCLNIVINLCLTIVFLLLRQEVNVLQLMLYWLTPFTVIAAILLWIFSKAKPIISIISSIVIWSCFIITISIEDIREELEMINGLFYIAIIVIASIYIAWKMKNMYERNWTYELISE</sequence>
<feature type="transmembrane region" description="Helical" evidence="1">
    <location>
        <begin position="225"/>
        <end position="241"/>
    </location>
</feature>
<evidence type="ECO:0000313" key="3">
    <source>
        <dbReference type="Proteomes" id="UP001595880"/>
    </source>
</evidence>
<feature type="transmembrane region" description="Helical" evidence="1">
    <location>
        <begin position="70"/>
        <end position="89"/>
    </location>
</feature>
<accession>A0ABV8VQE9</accession>
<keyword evidence="1" id="KW-1133">Transmembrane helix</keyword>
<comment type="caution">
    <text evidence="2">The sequence shown here is derived from an EMBL/GenBank/DDBJ whole genome shotgun (WGS) entry which is preliminary data.</text>
</comment>
<feature type="transmembrane region" description="Helical" evidence="1">
    <location>
        <begin position="134"/>
        <end position="160"/>
    </location>
</feature>
<reference evidence="3" key="1">
    <citation type="journal article" date="2019" name="Int. J. Syst. Evol. Microbiol.">
        <title>The Global Catalogue of Microorganisms (GCM) 10K type strain sequencing project: providing services to taxonomists for standard genome sequencing and annotation.</title>
        <authorList>
            <consortium name="The Broad Institute Genomics Platform"/>
            <consortium name="The Broad Institute Genome Sequencing Center for Infectious Disease"/>
            <person name="Wu L."/>
            <person name="Ma J."/>
        </authorList>
    </citation>
    <scope>NUCLEOTIDE SEQUENCE [LARGE SCALE GENOMIC DNA]</scope>
    <source>
        <strain evidence="3">KACC 14058</strain>
    </source>
</reference>
<keyword evidence="1" id="KW-0812">Transmembrane</keyword>
<dbReference type="RefSeq" id="WP_390195494.1">
    <property type="nucleotide sequence ID" value="NZ_JBHSDV010000001.1"/>
</dbReference>